<feature type="transmembrane region" description="Helical" evidence="7">
    <location>
        <begin position="410"/>
        <end position="429"/>
    </location>
</feature>
<feature type="chain" id="PRO_5018378568" description="Transmembrane 9 superfamily member" evidence="7">
    <location>
        <begin position="21"/>
        <end position="674"/>
    </location>
</feature>
<feature type="transmembrane region" description="Helical" evidence="7">
    <location>
        <begin position="375"/>
        <end position="404"/>
    </location>
</feature>
<feature type="transmembrane region" description="Helical" evidence="7">
    <location>
        <begin position="482"/>
        <end position="504"/>
    </location>
</feature>
<feature type="transmembrane region" description="Helical" evidence="7">
    <location>
        <begin position="564"/>
        <end position="587"/>
    </location>
</feature>
<dbReference type="EMBL" id="QUTH01000892">
    <property type="protein sequence ID" value="RHZ32427.1"/>
    <property type="molecule type" value="Genomic_DNA"/>
</dbReference>
<evidence type="ECO:0000313" key="9">
    <source>
        <dbReference type="Proteomes" id="UP000285430"/>
    </source>
</evidence>
<sequence>MVGKVSLSGAVLLLTQAASAFYLPGVQMVTYKRGDDVPLFVNSLSSPETLLPIEYYNLPFCTPKEIEYKSENLGEYLTANRIENSPYVLKFLEPKTCAVLCTTTYNSKQVHKFATMVQEKYRVNWIVDNLPASVKYDDVLELGFPLGNYNKDLDKTPRLNNHVKIRIAYNNLDDFTTPNPDEGRIVDFVVIPQSYDYKSKNLVAGETPARMNVCEPAANEPKELYLLETPDKDVEITWTYSVEWVEDNERTWRTRWDVYFEVGSGSDEVHWFSIINALLIVLFLSGMVGMILMRSLHRDISRYNRVPTEEERMEEREESGTSLIALPCDSPQTYIVFLLPNIWTLCTDSPNLTIILCWKLVHADVFRPPTTQPMLYCVMIGTGFQLLGMSTSTLFFAAVGFLAPSNRGKLMVALLVCFVLMGMVAGYASSRMYKLFKGKRWQLNTILTSTLFPGLMFGTFFLLNLFVWGAGSDAAVPFGSMVLLIVMWFGVSVPLVFLGAFYGFRQPSIEFPVSTSNIPRPIPLQPWYMTNVMTAAVGGILPFGAIFVELFFVLTSIWTDHYYYVYGFLLLSFVILLGTCMEITIVLTYFQLCGEDYNWWWRSFVVSGSCGGYVLLYSTYYYWTRLDVDNIIGSMLYFGYMSIASGALALLCGTVGVMASLWFTKKIYASIKVD</sequence>
<organism evidence="8 9">
    <name type="scientific">Aphanomyces astaci</name>
    <name type="common">Crayfish plague agent</name>
    <dbReference type="NCBI Taxonomy" id="112090"/>
    <lineage>
        <taxon>Eukaryota</taxon>
        <taxon>Sar</taxon>
        <taxon>Stramenopiles</taxon>
        <taxon>Oomycota</taxon>
        <taxon>Saprolegniomycetes</taxon>
        <taxon>Saprolegniales</taxon>
        <taxon>Verrucalvaceae</taxon>
        <taxon>Aphanomyces</taxon>
    </lineage>
</organism>
<dbReference type="Pfam" id="PF02990">
    <property type="entry name" value="EMP70"/>
    <property type="match status" value="1"/>
</dbReference>
<accession>A0A3R6Z3H6</accession>
<feature type="transmembrane region" description="Helical" evidence="7">
    <location>
        <begin position="532"/>
        <end position="558"/>
    </location>
</feature>
<keyword evidence="4 7" id="KW-0732">Signal</keyword>
<evidence type="ECO:0000256" key="5">
    <source>
        <dbReference type="ARBA" id="ARBA00022989"/>
    </source>
</evidence>
<dbReference type="VEuPathDB" id="FungiDB:H257_09579"/>
<keyword evidence="6 7" id="KW-0472">Membrane</keyword>
<keyword evidence="5 7" id="KW-1133">Transmembrane helix</keyword>
<dbReference type="PANTHER" id="PTHR10766:SF178">
    <property type="entry name" value="TRANSMEMBRANE 9 SUPERFAMILY MEMBER"/>
    <property type="match status" value="1"/>
</dbReference>
<dbReference type="PANTHER" id="PTHR10766">
    <property type="entry name" value="TRANSMEMBRANE 9 SUPERFAMILY PROTEIN"/>
    <property type="match status" value="1"/>
</dbReference>
<evidence type="ECO:0000256" key="2">
    <source>
        <dbReference type="ARBA" id="ARBA00005227"/>
    </source>
</evidence>
<dbReference type="GO" id="GO:0016020">
    <property type="term" value="C:membrane"/>
    <property type="evidence" value="ECO:0007669"/>
    <property type="project" value="UniProtKB-SubCell"/>
</dbReference>
<name>A0A3R6Z3H6_APHAT</name>
<feature type="transmembrane region" description="Helical" evidence="7">
    <location>
        <begin position="450"/>
        <end position="470"/>
    </location>
</feature>
<comment type="similarity">
    <text evidence="2 7">Belongs to the nonaspanin (TM9SF) (TC 9.A.2) family.</text>
</comment>
<gene>
    <name evidence="8" type="ORF">DYB37_005195</name>
</gene>
<comment type="caution">
    <text evidence="8">The sequence shown here is derived from an EMBL/GenBank/DDBJ whole genome shotgun (WGS) entry which is preliminary data.</text>
</comment>
<dbReference type="GO" id="GO:0072657">
    <property type="term" value="P:protein localization to membrane"/>
    <property type="evidence" value="ECO:0007669"/>
    <property type="project" value="TreeGrafter"/>
</dbReference>
<keyword evidence="3 7" id="KW-0812">Transmembrane</keyword>
<evidence type="ECO:0000256" key="1">
    <source>
        <dbReference type="ARBA" id="ARBA00004141"/>
    </source>
</evidence>
<evidence type="ECO:0000256" key="7">
    <source>
        <dbReference type="RuleBase" id="RU363079"/>
    </source>
</evidence>
<feature type="transmembrane region" description="Helical" evidence="7">
    <location>
        <begin position="635"/>
        <end position="663"/>
    </location>
</feature>
<evidence type="ECO:0000256" key="3">
    <source>
        <dbReference type="ARBA" id="ARBA00022692"/>
    </source>
</evidence>
<feature type="transmembrane region" description="Helical" evidence="7">
    <location>
        <begin position="271"/>
        <end position="293"/>
    </location>
</feature>
<feature type="signal peptide" evidence="7">
    <location>
        <begin position="1"/>
        <end position="20"/>
    </location>
</feature>
<evidence type="ECO:0000313" key="8">
    <source>
        <dbReference type="EMBL" id="RHZ32427.1"/>
    </source>
</evidence>
<dbReference type="AlphaFoldDB" id="A0A3R6Z3H6"/>
<protein>
    <recommendedName>
        <fullName evidence="7">Transmembrane 9 superfamily member</fullName>
    </recommendedName>
</protein>
<comment type="subcellular location">
    <subcellularLocation>
        <location evidence="1">Membrane</location>
        <topology evidence="1">Multi-pass membrane protein</topology>
    </subcellularLocation>
</comment>
<reference evidence="8 9" key="1">
    <citation type="submission" date="2018-08" db="EMBL/GenBank/DDBJ databases">
        <title>Aphanomyces genome sequencing and annotation.</title>
        <authorList>
            <person name="Minardi D."/>
            <person name="Oidtmann B."/>
            <person name="Van Der Giezen M."/>
            <person name="Studholme D.J."/>
        </authorList>
    </citation>
    <scope>NUCLEOTIDE SEQUENCE [LARGE SCALE GENOMIC DNA]</scope>
    <source>
        <strain evidence="8 9">Da</strain>
    </source>
</reference>
<dbReference type="InterPro" id="IPR004240">
    <property type="entry name" value="EMP70"/>
</dbReference>
<evidence type="ECO:0000256" key="4">
    <source>
        <dbReference type="ARBA" id="ARBA00022729"/>
    </source>
</evidence>
<dbReference type="Proteomes" id="UP000285430">
    <property type="component" value="Unassembled WGS sequence"/>
</dbReference>
<feature type="transmembrane region" description="Helical" evidence="7">
    <location>
        <begin position="599"/>
        <end position="623"/>
    </location>
</feature>
<proteinExistence type="inferred from homology"/>
<evidence type="ECO:0000256" key="6">
    <source>
        <dbReference type="ARBA" id="ARBA00023136"/>
    </source>
</evidence>